<dbReference type="Pfam" id="PF20258">
    <property type="entry name" value="tRNA_Me_trans_C"/>
    <property type="match status" value="1"/>
</dbReference>
<evidence type="ECO:0000256" key="9">
    <source>
        <dbReference type="HAMAP-Rule" id="MF_00144"/>
    </source>
</evidence>
<dbReference type="PANTHER" id="PTHR11933">
    <property type="entry name" value="TRNA 5-METHYLAMINOMETHYL-2-THIOURIDYLATE -METHYLTRANSFERASE"/>
    <property type="match status" value="1"/>
</dbReference>
<keyword evidence="5 9" id="KW-0067">ATP-binding</keyword>
<evidence type="ECO:0000259" key="10">
    <source>
        <dbReference type="Pfam" id="PF20258"/>
    </source>
</evidence>
<evidence type="ECO:0000256" key="1">
    <source>
        <dbReference type="ARBA" id="ARBA00022555"/>
    </source>
</evidence>
<dbReference type="InterPro" id="IPR023382">
    <property type="entry name" value="MnmA-like_central_sf"/>
</dbReference>
<organism evidence="12 13">
    <name type="scientific">Candidatus Niyogibacteria bacterium CG10_big_fil_rev_8_21_14_0_10_42_19</name>
    <dbReference type="NCBI Taxonomy" id="1974725"/>
    <lineage>
        <taxon>Bacteria</taxon>
        <taxon>Candidatus Niyogiibacteriota</taxon>
    </lineage>
</organism>
<comment type="similarity">
    <text evidence="9">Belongs to the MnmA/TRMU family.</text>
</comment>
<evidence type="ECO:0000256" key="8">
    <source>
        <dbReference type="ARBA" id="ARBA00051542"/>
    </source>
</evidence>
<feature type="site" description="Interaction with tRNA" evidence="9">
    <location>
        <position position="335"/>
    </location>
</feature>
<dbReference type="InterPro" id="IPR046884">
    <property type="entry name" value="MnmA-like_central"/>
</dbReference>
<accession>A0A2H0THA3</accession>
<comment type="function">
    <text evidence="9">Catalyzes the 2-thiolation of uridine at the wobble position (U34) of tRNA, leading to the formation of s(2)U34.</text>
</comment>
<sequence>MGKKPKVFIAMSGGVDSSVAAALLVNSGNFDVVGAHMKCWSEGSYCTSERDAEDARLVAAKLGIPFYVFDFEEEYRGKVFGYMVDRYLSGETPNPDVMCNKEIKFGIFLKKALELGAEFIATGHYVRSLRTPDGKVTLHRAIDSGKDQSYFLWTLTQDQLKSCFFPIGDYIKKDVRKIAEGLGLATSKKKDSQGLCFVGDVDFSDFLRNVLPQRKGEIITVSGKKIGEHDGVEFYTIGQRKGIGIGGGIPYYVADKNIKENKLIVAEGPYDGSLFKNETTLTDVNWILGAPPKLPLDINVMIRYRQTPHKARITKKGSNILVKFKDPQRAVTTGQSAVFYKDGEMLGGGVIVR</sequence>
<dbReference type="HAMAP" id="MF_00144">
    <property type="entry name" value="tRNA_thiouridyl_MnmA"/>
    <property type="match status" value="1"/>
</dbReference>
<dbReference type="NCBIfam" id="TIGR00420">
    <property type="entry name" value="trmU"/>
    <property type="match status" value="1"/>
</dbReference>
<keyword evidence="1 9" id="KW-0820">tRNA-binding</keyword>
<dbReference type="Pfam" id="PF03054">
    <property type="entry name" value="tRNA_Me_trans"/>
    <property type="match status" value="1"/>
</dbReference>
<comment type="caution">
    <text evidence="12">The sequence shown here is derived from an EMBL/GenBank/DDBJ whole genome shotgun (WGS) entry which is preliminary data.</text>
</comment>
<dbReference type="EC" id="2.8.1.13" evidence="9"/>
<dbReference type="Gene3D" id="3.40.50.620">
    <property type="entry name" value="HUPs"/>
    <property type="match status" value="1"/>
</dbReference>
<feature type="binding site" evidence="9">
    <location>
        <position position="123"/>
    </location>
    <ligand>
        <name>ATP</name>
        <dbReference type="ChEBI" id="CHEBI:30616"/>
    </ligand>
</feature>
<dbReference type="Proteomes" id="UP000229383">
    <property type="component" value="Unassembled WGS sequence"/>
</dbReference>
<evidence type="ECO:0000259" key="11">
    <source>
        <dbReference type="Pfam" id="PF20259"/>
    </source>
</evidence>
<keyword evidence="7 9" id="KW-1015">Disulfide bond</keyword>
<keyword evidence="6 9" id="KW-0694">RNA-binding</keyword>
<keyword evidence="4 9" id="KW-0547">Nucleotide-binding</keyword>
<evidence type="ECO:0000256" key="4">
    <source>
        <dbReference type="ARBA" id="ARBA00022741"/>
    </source>
</evidence>
<feature type="active site" description="Nucleophile" evidence="9">
    <location>
        <position position="99"/>
    </location>
</feature>
<dbReference type="Gene3D" id="2.40.30.10">
    <property type="entry name" value="Translation factors"/>
    <property type="match status" value="1"/>
</dbReference>
<evidence type="ECO:0000256" key="7">
    <source>
        <dbReference type="ARBA" id="ARBA00023157"/>
    </source>
</evidence>
<dbReference type="EMBL" id="PFCN01000023">
    <property type="protein sequence ID" value="PIR70354.1"/>
    <property type="molecule type" value="Genomic_DNA"/>
</dbReference>
<dbReference type="AlphaFoldDB" id="A0A2H0THA3"/>
<dbReference type="InterPro" id="IPR014729">
    <property type="entry name" value="Rossmann-like_a/b/a_fold"/>
</dbReference>
<comment type="catalytic activity">
    <reaction evidence="8 9">
        <text>S-sulfanyl-L-cysteinyl-[protein] + uridine(34) in tRNA + AH2 + ATP = 2-thiouridine(34) in tRNA + L-cysteinyl-[protein] + A + AMP + diphosphate + H(+)</text>
        <dbReference type="Rhea" id="RHEA:47032"/>
        <dbReference type="Rhea" id="RHEA-COMP:10131"/>
        <dbReference type="Rhea" id="RHEA-COMP:11726"/>
        <dbReference type="Rhea" id="RHEA-COMP:11727"/>
        <dbReference type="Rhea" id="RHEA-COMP:11728"/>
        <dbReference type="ChEBI" id="CHEBI:13193"/>
        <dbReference type="ChEBI" id="CHEBI:15378"/>
        <dbReference type="ChEBI" id="CHEBI:17499"/>
        <dbReference type="ChEBI" id="CHEBI:29950"/>
        <dbReference type="ChEBI" id="CHEBI:30616"/>
        <dbReference type="ChEBI" id="CHEBI:33019"/>
        <dbReference type="ChEBI" id="CHEBI:61963"/>
        <dbReference type="ChEBI" id="CHEBI:65315"/>
        <dbReference type="ChEBI" id="CHEBI:87170"/>
        <dbReference type="ChEBI" id="CHEBI:456215"/>
        <dbReference type="EC" id="2.8.1.13"/>
    </reaction>
</comment>
<feature type="binding site" evidence="9">
    <location>
        <begin position="10"/>
        <end position="17"/>
    </location>
    <ligand>
        <name>ATP</name>
        <dbReference type="ChEBI" id="CHEBI:30616"/>
    </ligand>
</feature>
<evidence type="ECO:0000256" key="5">
    <source>
        <dbReference type="ARBA" id="ARBA00022840"/>
    </source>
</evidence>
<keyword evidence="3 9" id="KW-0819">tRNA processing</keyword>
<feature type="binding site" evidence="9">
    <location>
        <position position="37"/>
    </location>
    <ligand>
        <name>ATP</name>
        <dbReference type="ChEBI" id="CHEBI:30616"/>
    </ligand>
</feature>
<feature type="region of interest" description="Interaction with target base in tRNA" evidence="9">
    <location>
        <begin position="94"/>
        <end position="96"/>
    </location>
</feature>
<dbReference type="Pfam" id="PF20259">
    <property type="entry name" value="tRNA_Me_trans_M"/>
    <property type="match status" value="1"/>
</dbReference>
<dbReference type="GO" id="GO:0002143">
    <property type="term" value="P:tRNA wobble position uridine thiolation"/>
    <property type="evidence" value="ECO:0007669"/>
    <property type="project" value="TreeGrafter"/>
</dbReference>
<evidence type="ECO:0000256" key="3">
    <source>
        <dbReference type="ARBA" id="ARBA00022694"/>
    </source>
</evidence>
<feature type="active site" description="Cysteine persulfide intermediate" evidence="9">
    <location>
        <position position="196"/>
    </location>
</feature>
<feature type="domain" description="tRNA-specific 2-thiouridylase MnmA-like central" evidence="11">
    <location>
        <begin position="205"/>
        <end position="266"/>
    </location>
</feature>
<dbReference type="GO" id="GO:0000049">
    <property type="term" value="F:tRNA binding"/>
    <property type="evidence" value="ECO:0007669"/>
    <property type="project" value="UniProtKB-KW"/>
</dbReference>
<dbReference type="NCBIfam" id="NF001138">
    <property type="entry name" value="PRK00143.1"/>
    <property type="match status" value="1"/>
</dbReference>
<feature type="domain" description="tRNA-specific 2-thiouridylase MnmA-like C-terminal" evidence="10">
    <location>
        <begin position="278"/>
        <end position="351"/>
    </location>
</feature>
<dbReference type="InterPro" id="IPR046885">
    <property type="entry name" value="MnmA-like_C"/>
</dbReference>
<comment type="subcellular location">
    <subcellularLocation>
        <location evidence="9">Cytoplasm</location>
    </subcellularLocation>
</comment>
<evidence type="ECO:0000256" key="2">
    <source>
        <dbReference type="ARBA" id="ARBA00022679"/>
    </source>
</evidence>
<feature type="region of interest" description="Interaction with tRNA" evidence="9">
    <location>
        <begin position="146"/>
        <end position="148"/>
    </location>
</feature>
<feature type="disulfide bond" description="Alternate" evidence="9">
    <location>
        <begin position="99"/>
        <end position="196"/>
    </location>
</feature>
<protein>
    <recommendedName>
        <fullName evidence="9">tRNA-specific 2-thiouridylase MnmA</fullName>
        <ecNumber evidence="9">2.8.1.13</ecNumber>
    </recommendedName>
</protein>
<dbReference type="PANTHER" id="PTHR11933:SF5">
    <property type="entry name" value="MITOCHONDRIAL TRNA-SPECIFIC 2-THIOURIDYLASE 1"/>
    <property type="match status" value="1"/>
</dbReference>
<name>A0A2H0THA3_9BACT</name>
<dbReference type="FunFam" id="3.40.50.620:FF:000115">
    <property type="entry name" value="tRNA-specific 2-thiouridylase MnmA"/>
    <property type="match status" value="1"/>
</dbReference>
<evidence type="ECO:0000313" key="12">
    <source>
        <dbReference type="EMBL" id="PIR70354.1"/>
    </source>
</evidence>
<dbReference type="SUPFAM" id="SSF52402">
    <property type="entry name" value="Adenine nucleotide alpha hydrolases-like"/>
    <property type="match status" value="1"/>
</dbReference>
<gene>
    <name evidence="9" type="primary">mnmA</name>
    <name evidence="12" type="ORF">COU46_01945</name>
</gene>
<dbReference type="GO" id="GO:0005524">
    <property type="term" value="F:ATP binding"/>
    <property type="evidence" value="ECO:0007669"/>
    <property type="project" value="UniProtKB-KW"/>
</dbReference>
<feature type="site" description="Interaction with tRNA" evidence="9">
    <location>
        <position position="124"/>
    </location>
</feature>
<evidence type="ECO:0000256" key="6">
    <source>
        <dbReference type="ARBA" id="ARBA00022884"/>
    </source>
</evidence>
<dbReference type="GO" id="GO:0005737">
    <property type="term" value="C:cytoplasm"/>
    <property type="evidence" value="ECO:0007669"/>
    <property type="project" value="UniProtKB-SubCell"/>
</dbReference>
<reference evidence="13" key="1">
    <citation type="submission" date="2017-09" db="EMBL/GenBank/DDBJ databases">
        <title>Depth-based differentiation of microbial function through sediment-hosted aquifers and enrichment of novel symbionts in the deep terrestrial subsurface.</title>
        <authorList>
            <person name="Probst A.J."/>
            <person name="Ladd B."/>
            <person name="Jarett J.K."/>
            <person name="Geller-Mcgrath D.E."/>
            <person name="Sieber C.M.K."/>
            <person name="Emerson J.B."/>
            <person name="Anantharaman K."/>
            <person name="Thomas B.C."/>
            <person name="Malmstrom R."/>
            <person name="Stieglmeier M."/>
            <person name="Klingl A."/>
            <person name="Woyke T."/>
            <person name="Ryan C.M."/>
            <person name="Banfield J.F."/>
        </authorList>
    </citation>
    <scope>NUCLEOTIDE SEQUENCE [LARGE SCALE GENOMIC DNA]</scope>
</reference>
<keyword evidence="9" id="KW-0963">Cytoplasm</keyword>
<dbReference type="FunFam" id="2.30.30.280:FF:000001">
    <property type="entry name" value="tRNA-specific 2-thiouridylase MnmA"/>
    <property type="match status" value="1"/>
</dbReference>
<evidence type="ECO:0000313" key="13">
    <source>
        <dbReference type="Proteomes" id="UP000229383"/>
    </source>
</evidence>
<feature type="region of interest" description="Interaction with tRNA" evidence="9">
    <location>
        <begin position="303"/>
        <end position="304"/>
    </location>
</feature>
<keyword evidence="2 9" id="KW-0808">Transferase</keyword>
<dbReference type="InterPro" id="IPR004506">
    <property type="entry name" value="MnmA-like"/>
</dbReference>
<dbReference type="Gene3D" id="2.30.30.280">
    <property type="entry name" value="Adenine nucleotide alpha hydrolases-like domains"/>
    <property type="match status" value="1"/>
</dbReference>
<dbReference type="CDD" id="cd01998">
    <property type="entry name" value="MnmA_TRMU-like"/>
    <property type="match status" value="1"/>
</dbReference>
<dbReference type="GO" id="GO:0103016">
    <property type="term" value="F:tRNA-uridine 2-sulfurtransferase activity"/>
    <property type="evidence" value="ECO:0007669"/>
    <property type="project" value="UniProtKB-EC"/>
</dbReference>
<proteinExistence type="inferred from homology"/>